<feature type="transmembrane region" description="Helical" evidence="17">
    <location>
        <begin position="319"/>
        <end position="341"/>
    </location>
</feature>
<dbReference type="EC" id="2.3.2.27" evidence="5"/>
<evidence type="ECO:0000256" key="13">
    <source>
        <dbReference type="ARBA" id="ARBA00022989"/>
    </source>
</evidence>
<feature type="compositionally biased region" description="Basic and acidic residues" evidence="16">
    <location>
        <begin position="1071"/>
        <end position="1104"/>
    </location>
</feature>
<organism evidence="19 20">
    <name type="scientific">Rhizoctonia solani</name>
    <dbReference type="NCBI Taxonomy" id="456999"/>
    <lineage>
        <taxon>Eukaryota</taxon>
        <taxon>Fungi</taxon>
        <taxon>Dikarya</taxon>
        <taxon>Basidiomycota</taxon>
        <taxon>Agaricomycotina</taxon>
        <taxon>Agaricomycetes</taxon>
        <taxon>Cantharellales</taxon>
        <taxon>Ceratobasidiaceae</taxon>
        <taxon>Rhizoctonia</taxon>
    </lineage>
</organism>
<feature type="transmembrane region" description="Helical" evidence="17">
    <location>
        <begin position="458"/>
        <end position="478"/>
    </location>
</feature>
<feature type="compositionally biased region" description="Polar residues" evidence="16">
    <location>
        <begin position="856"/>
        <end position="883"/>
    </location>
</feature>
<feature type="compositionally biased region" description="Pro residues" evidence="16">
    <location>
        <begin position="697"/>
        <end position="712"/>
    </location>
</feature>
<dbReference type="PANTHER" id="PTHR22763:SF184">
    <property type="entry name" value="E3 UBIQUITIN-PROTEIN LIGASE SYNOVIOLIN"/>
    <property type="match status" value="1"/>
</dbReference>
<evidence type="ECO:0000256" key="8">
    <source>
        <dbReference type="ARBA" id="ARBA00022723"/>
    </source>
</evidence>
<evidence type="ECO:0000256" key="3">
    <source>
        <dbReference type="ARBA" id="ARBA00004906"/>
    </source>
</evidence>
<dbReference type="Pfam" id="PF25563">
    <property type="entry name" value="TPR_SYVN1_N"/>
    <property type="match status" value="1"/>
</dbReference>
<dbReference type="UniPathway" id="UPA00143"/>
<proteinExistence type="inferred from homology"/>
<feature type="region of interest" description="Disordered" evidence="16">
    <location>
        <begin position="984"/>
        <end position="1025"/>
    </location>
</feature>
<dbReference type="Gene3D" id="3.40.50.10300">
    <property type="entry name" value="CoaB-like"/>
    <property type="match status" value="2"/>
</dbReference>
<keyword evidence="7 17" id="KW-0812">Transmembrane</keyword>
<dbReference type="InterPro" id="IPR013083">
    <property type="entry name" value="Znf_RING/FYVE/PHD"/>
</dbReference>
<evidence type="ECO:0000259" key="18">
    <source>
        <dbReference type="PROSITE" id="PS50089"/>
    </source>
</evidence>
<dbReference type="SUPFAM" id="SSF57850">
    <property type="entry name" value="RING/U-box"/>
    <property type="match status" value="1"/>
</dbReference>
<dbReference type="InterPro" id="IPR058051">
    <property type="entry name" value="Znf_RING_synoviolin"/>
</dbReference>
<keyword evidence="11" id="KW-0256">Endoplasmic reticulum</keyword>
<feature type="compositionally biased region" description="Low complexity" evidence="16">
    <location>
        <begin position="682"/>
        <end position="696"/>
    </location>
</feature>
<comment type="catalytic activity">
    <reaction evidence="1">
        <text>S-ubiquitinyl-[E2 ubiquitin-conjugating enzyme]-L-cysteine + [acceptor protein]-L-lysine = [E2 ubiquitin-conjugating enzyme]-L-cysteine + N(6)-ubiquitinyl-[acceptor protein]-L-lysine.</text>
        <dbReference type="EC" id="2.3.2.27"/>
    </reaction>
</comment>
<comment type="subcellular location">
    <subcellularLocation>
        <location evidence="2">Endoplasmic reticulum membrane</location>
        <topology evidence="2">Multi-pass membrane protein</topology>
    </subcellularLocation>
</comment>
<feature type="domain" description="RING-type" evidence="18">
    <location>
        <begin position="578"/>
        <end position="632"/>
    </location>
</feature>
<dbReference type="GO" id="GO:0043161">
    <property type="term" value="P:proteasome-mediated ubiquitin-dependent protein catabolic process"/>
    <property type="evidence" value="ECO:0007669"/>
    <property type="project" value="TreeGrafter"/>
</dbReference>
<dbReference type="GO" id="GO:0008270">
    <property type="term" value="F:zinc ion binding"/>
    <property type="evidence" value="ECO:0007669"/>
    <property type="project" value="UniProtKB-KW"/>
</dbReference>
<dbReference type="PROSITE" id="PS50089">
    <property type="entry name" value="ZF_RING_2"/>
    <property type="match status" value="1"/>
</dbReference>
<name>A0A8H3GSW0_9AGAM</name>
<evidence type="ECO:0000256" key="1">
    <source>
        <dbReference type="ARBA" id="ARBA00000900"/>
    </source>
</evidence>
<feature type="compositionally biased region" description="Low complexity" evidence="16">
    <location>
        <begin position="841"/>
        <end position="852"/>
    </location>
</feature>
<dbReference type="InterPro" id="IPR050731">
    <property type="entry name" value="HRD1_E3_ubiq-ligases"/>
</dbReference>
<feature type="compositionally biased region" description="Low complexity" evidence="16">
    <location>
        <begin position="886"/>
        <end position="902"/>
    </location>
</feature>
<protein>
    <recommendedName>
        <fullName evidence="5">RING-type E3 ubiquitin transferase</fullName>
        <ecNumber evidence="5">2.3.2.27</ecNumber>
    </recommendedName>
</protein>
<dbReference type="InterPro" id="IPR035929">
    <property type="entry name" value="CoaB-like_sf"/>
</dbReference>
<evidence type="ECO:0000256" key="4">
    <source>
        <dbReference type="ARBA" id="ARBA00010089"/>
    </source>
</evidence>
<keyword evidence="12" id="KW-0862">Zinc</keyword>
<comment type="caution">
    <text evidence="19">The sequence shown here is derived from an EMBL/GenBank/DDBJ whole genome shotgun (WGS) entry which is preliminary data.</text>
</comment>
<evidence type="ECO:0000256" key="2">
    <source>
        <dbReference type="ARBA" id="ARBA00004477"/>
    </source>
</evidence>
<dbReference type="Proteomes" id="UP000663888">
    <property type="component" value="Unassembled WGS sequence"/>
</dbReference>
<comment type="similarity">
    <text evidence="4">Belongs to the HRD1 family.</text>
</comment>
<feature type="compositionally biased region" description="Polar residues" evidence="16">
    <location>
        <begin position="919"/>
        <end position="947"/>
    </location>
</feature>
<feature type="transmembrane region" description="Helical" evidence="17">
    <location>
        <begin position="417"/>
        <end position="438"/>
    </location>
</feature>
<evidence type="ECO:0000256" key="15">
    <source>
        <dbReference type="PROSITE-ProRule" id="PRU00175"/>
    </source>
</evidence>
<evidence type="ECO:0000256" key="6">
    <source>
        <dbReference type="ARBA" id="ARBA00022679"/>
    </source>
</evidence>
<evidence type="ECO:0000256" key="11">
    <source>
        <dbReference type="ARBA" id="ARBA00022824"/>
    </source>
</evidence>
<keyword evidence="14 17" id="KW-0472">Membrane</keyword>
<feature type="compositionally biased region" description="Basic and acidic residues" evidence="16">
    <location>
        <begin position="1148"/>
        <end position="1158"/>
    </location>
</feature>
<evidence type="ECO:0000256" key="9">
    <source>
        <dbReference type="ARBA" id="ARBA00022771"/>
    </source>
</evidence>
<dbReference type="InterPro" id="IPR057992">
    <property type="entry name" value="TPR_SYVN1_N"/>
</dbReference>
<evidence type="ECO:0000256" key="17">
    <source>
        <dbReference type="SAM" id="Phobius"/>
    </source>
</evidence>
<evidence type="ECO:0000313" key="20">
    <source>
        <dbReference type="Proteomes" id="UP000663888"/>
    </source>
</evidence>
<dbReference type="GO" id="GO:0061630">
    <property type="term" value="F:ubiquitin protein ligase activity"/>
    <property type="evidence" value="ECO:0007669"/>
    <property type="project" value="UniProtKB-EC"/>
</dbReference>
<evidence type="ECO:0000256" key="14">
    <source>
        <dbReference type="ARBA" id="ARBA00023136"/>
    </source>
</evidence>
<dbReference type="EMBL" id="CAJMWX010001055">
    <property type="protein sequence ID" value="CAE6463698.1"/>
    <property type="molecule type" value="Genomic_DNA"/>
</dbReference>
<evidence type="ECO:0000256" key="10">
    <source>
        <dbReference type="ARBA" id="ARBA00022786"/>
    </source>
</evidence>
<dbReference type="GO" id="GO:0005789">
    <property type="term" value="C:endoplasmic reticulum membrane"/>
    <property type="evidence" value="ECO:0007669"/>
    <property type="project" value="UniProtKB-SubCell"/>
</dbReference>
<keyword evidence="6" id="KW-0808">Transferase</keyword>
<feature type="compositionally biased region" description="Polar residues" evidence="16">
    <location>
        <begin position="1"/>
        <end position="11"/>
    </location>
</feature>
<reference evidence="19" key="1">
    <citation type="submission" date="2021-01" db="EMBL/GenBank/DDBJ databases">
        <authorList>
            <person name="Kaushik A."/>
        </authorList>
    </citation>
    <scope>NUCLEOTIDE SEQUENCE</scope>
    <source>
        <strain evidence="19">AG4-R118</strain>
    </source>
</reference>
<dbReference type="SUPFAM" id="SSF102645">
    <property type="entry name" value="CoaB-like"/>
    <property type="match status" value="1"/>
</dbReference>
<evidence type="ECO:0000256" key="5">
    <source>
        <dbReference type="ARBA" id="ARBA00012483"/>
    </source>
</evidence>
<evidence type="ECO:0000256" key="16">
    <source>
        <dbReference type="SAM" id="MobiDB-lite"/>
    </source>
</evidence>
<keyword evidence="9 15" id="KW-0863">Zinc-finger</keyword>
<feature type="region of interest" description="Disordered" evidence="16">
    <location>
        <begin position="1"/>
        <end position="22"/>
    </location>
</feature>
<feature type="region of interest" description="Disordered" evidence="16">
    <location>
        <begin position="682"/>
        <end position="947"/>
    </location>
</feature>
<dbReference type="PANTHER" id="PTHR22763">
    <property type="entry name" value="RING ZINC FINGER PROTEIN"/>
    <property type="match status" value="1"/>
</dbReference>
<keyword evidence="8" id="KW-0479">Metal-binding</keyword>
<comment type="pathway">
    <text evidence="3">Protein modification; protein ubiquitination.</text>
</comment>
<dbReference type="Gene3D" id="3.30.40.10">
    <property type="entry name" value="Zinc/RING finger domain, C3HC4 (zinc finger)"/>
    <property type="match status" value="1"/>
</dbReference>
<keyword evidence="10" id="KW-0833">Ubl conjugation pathway</keyword>
<dbReference type="CDD" id="cd16479">
    <property type="entry name" value="RING-H2_synoviolin"/>
    <property type="match status" value="1"/>
</dbReference>
<keyword evidence="13 17" id="KW-1133">Transmembrane helix</keyword>
<dbReference type="GO" id="GO:0036503">
    <property type="term" value="P:ERAD pathway"/>
    <property type="evidence" value="ECO:0007669"/>
    <property type="project" value="TreeGrafter"/>
</dbReference>
<feature type="compositionally biased region" description="Low complexity" evidence="16">
    <location>
        <begin position="641"/>
        <end position="667"/>
    </location>
</feature>
<dbReference type="InterPro" id="IPR024766">
    <property type="entry name" value="Znf_RING_H2"/>
</dbReference>
<feature type="region of interest" description="Disordered" evidence="16">
    <location>
        <begin position="638"/>
        <end position="667"/>
    </location>
</feature>
<sequence length="1175" mass="128198">MDVNEETTFSAESYFETQPPPPDLDDTIKGVKDFIDYHTKSGRKIVLITSGGTTVPLELHVFLDNFSAGTRGATSAEYFLKSGYAVIFMHRQFSLQPFSRHYSHTTNPFLDFLELNSPAGADDKSQPTITVAPAKRTQLAEVLAVYQEVHRAKTLHTLTFVTINDYLYLLRGVSHILKSVGRKGMYYLAAAVSDFFVPRKRLLETDKDLLIPKARAALERYGHQVVIANRLDNRKYEVIFVTRADNGPGSENPKFKEEVVRLQDDNSEIEEDIVKKLAATHDQWIDGGCTGLAAVYTTFSTHSNFYSAVVHLSRSNGSILTLANFMVFVALMVAKFMQLIFFGPLRASEVERLYDRTWYFLTESLLAFTIFREDFDAAFVCLFGGLLFVKSFHWILADRVEAMDQQPYPGPPKSFHIRTLALFNLLALVDVVMIGSLAEVIMHEGVDGLVLFVSEYAILLASLLNSWLKYLISVYDLYRASRRGGDDAPPWEHKSMYIFYVELLTDFLKLSTYLAFFLTVLTYYGLPLNIIRDVFLTARSFIGRVRDLLRYRAATRDMDSRYPDALPAEMEALGDRTCIICREEMVSRGAAGVGAVTGGPNTTPKKLPCGHIFHFHCLRSWLERQQSCPTCRRTVLEPGRPEATANGNAANGNPAGPNPPAGAAGNPQGAVALFNRVWNAPGQGLQQPAAPAANGQVPPPLAPPFGQLPPFPWHGGPMNQPQWPPQAPRQFQGFNAGGQWHPWGAPPAENERGRGPQDDSIPTRTVPPTLGSGLAGSPAPLERDATPMQPGSSSSGPAPPAPTPVRQVIPVPNKTPPEAKEGAKSADLNESSSGSGSGTTAREAAALAALRRFQAGRSTESLKSPSRTGSKPSSLAASSTTEFKPTPRTLPSSPSGSTGVPSHNTSQDNTETSDRTERTQIPSTQGAQMRLPSATSNSGVAPASFSSRTHAPNLIPLYNPGPASPSLGSGMSVPSPYFLPPSSTTTPLIDVRPQAPRSSPYLFGPPTDPRSSTLPRHGHLPAEISDTHLRQLDRVTRETIDERLRILENVQTTVWQCVEELTRLRSSLPEPRSEEPRAEESRAEEPRSEESKPEEPKPEERRDSISGSGGGGHVGSTDGSMSSFEADAFAAPDIQIEPTETAEVTVDTDVKGKGKAQVDPEGDDAPVVDTDVDAQ</sequence>
<feature type="region of interest" description="Disordered" evidence="16">
    <location>
        <begin position="1066"/>
        <end position="1175"/>
    </location>
</feature>
<feature type="compositionally biased region" description="Acidic residues" evidence="16">
    <location>
        <begin position="1160"/>
        <end position="1175"/>
    </location>
</feature>
<feature type="transmembrane region" description="Helical" evidence="17">
    <location>
        <begin position="499"/>
        <end position="526"/>
    </location>
</feature>
<dbReference type="GO" id="GO:0016567">
    <property type="term" value="P:protein ubiquitination"/>
    <property type="evidence" value="ECO:0007669"/>
    <property type="project" value="UniProtKB-UniPathway"/>
</dbReference>
<gene>
    <name evidence="19" type="ORF">RDB_LOCUS95126</name>
</gene>
<feature type="transmembrane region" description="Helical" evidence="17">
    <location>
        <begin position="377"/>
        <end position="396"/>
    </location>
</feature>
<accession>A0A8H3GSW0</accession>
<evidence type="ECO:0000256" key="12">
    <source>
        <dbReference type="ARBA" id="ARBA00022833"/>
    </source>
</evidence>
<evidence type="ECO:0000256" key="7">
    <source>
        <dbReference type="ARBA" id="ARBA00022692"/>
    </source>
</evidence>
<dbReference type="AlphaFoldDB" id="A0A8H3GSW0"/>
<dbReference type="SMART" id="SM00184">
    <property type="entry name" value="RING"/>
    <property type="match status" value="1"/>
</dbReference>
<dbReference type="Pfam" id="PF12678">
    <property type="entry name" value="zf-rbx1"/>
    <property type="match status" value="1"/>
</dbReference>
<dbReference type="InterPro" id="IPR001841">
    <property type="entry name" value="Znf_RING"/>
</dbReference>
<evidence type="ECO:0000313" key="19">
    <source>
        <dbReference type="EMBL" id="CAE6463698.1"/>
    </source>
</evidence>